<dbReference type="RefSeq" id="WP_128093539.1">
    <property type="nucleotide sequence ID" value="NZ_JBHEEN010000019.1"/>
</dbReference>
<reference evidence="1" key="1">
    <citation type="submission" date="2019-09" db="EMBL/GenBank/DDBJ databases">
        <title>Draft genome sequences of 48 bacterial type strains from the CCUG.</title>
        <authorList>
            <person name="Tunovic T."/>
            <person name="Pineiro-Iglesias B."/>
            <person name="Unosson C."/>
            <person name="Inganas E."/>
            <person name="Ohlen M."/>
            <person name="Cardew S."/>
            <person name="Jensie-Markopoulos S."/>
            <person name="Salva-Serra F."/>
            <person name="Jaen-Luchoro D."/>
            <person name="Karlsson R."/>
            <person name="Svensson-Stadler L."/>
            <person name="Chun J."/>
            <person name="Moore E."/>
        </authorList>
    </citation>
    <scope>NUCLEOTIDE SEQUENCE</scope>
    <source>
        <strain evidence="1">CCUG 50899</strain>
    </source>
</reference>
<dbReference type="AlphaFoldDB" id="A0A643EWM6"/>
<evidence type="ECO:0000313" key="1">
    <source>
        <dbReference type="EMBL" id="KAB0568795.1"/>
    </source>
</evidence>
<protein>
    <submittedName>
        <fullName evidence="1">Uncharacterized protein</fullName>
    </submittedName>
</protein>
<comment type="caution">
    <text evidence="1">The sequence shown here is derived from an EMBL/GenBank/DDBJ whole genome shotgun (WGS) entry which is preliminary data.</text>
</comment>
<accession>A0A643EWM6</accession>
<organism evidence="1">
    <name type="scientific">Brucella pituitosa</name>
    <dbReference type="NCBI Taxonomy" id="571256"/>
    <lineage>
        <taxon>Bacteria</taxon>
        <taxon>Pseudomonadati</taxon>
        <taxon>Pseudomonadota</taxon>
        <taxon>Alphaproteobacteria</taxon>
        <taxon>Hyphomicrobiales</taxon>
        <taxon>Brucellaceae</taxon>
        <taxon>Brucella/Ochrobactrum group</taxon>
        <taxon>Brucella</taxon>
    </lineage>
</organism>
<name>A0A643EWM6_9HYPH</name>
<proteinExistence type="predicted"/>
<gene>
    <name evidence="1" type="ORF">F7Q93_18575</name>
</gene>
<sequence length="336" mass="38243">MSKIDDLEIAKRNDAIESLRLVMPSVLKGERDAAHSKWYAYRFMTPLEATKLFVKLYRVGYKNYLRRENDHGLAERAQGLSTRILGHPSRSLTEVWNARQRADLLGLPYELLIEFGFWFASNYTWKNAPRPAQLFGSKNSGVAWPIEFEKWLLERLPTVVNRFGDLAQYRIEHYRGFPVQNEFRSYLLETLGESVGNWSLKLERQCLATRHLPLRLAMKSVPKGGRKSVVRNLRSEMSSYATNENVAPLQELDLAPACFGIPGAHSADAKQCIECPLFTRCAGATKSVTNFMADKHGSVSPVAMDRLNNRREKTRARVAKLRRNRDLKMAAAAVAL</sequence>
<dbReference type="EMBL" id="VZPE01000008">
    <property type="protein sequence ID" value="KAB0568795.1"/>
    <property type="molecule type" value="Genomic_DNA"/>
</dbReference>